<accession>A0A3P4AVJ7</accession>
<dbReference type="GO" id="GO:0003857">
    <property type="term" value="F:(3S)-3-hydroxyacyl-CoA dehydrogenase (NAD+) activity"/>
    <property type="evidence" value="ECO:0007669"/>
    <property type="project" value="TreeGrafter"/>
</dbReference>
<dbReference type="OrthoDB" id="5287258at2"/>
<dbReference type="GO" id="GO:0006635">
    <property type="term" value="P:fatty acid beta-oxidation"/>
    <property type="evidence" value="ECO:0007669"/>
    <property type="project" value="TreeGrafter"/>
</dbReference>
<dbReference type="CDD" id="cd06558">
    <property type="entry name" value="crotonase-like"/>
    <property type="match status" value="1"/>
</dbReference>
<dbReference type="PROSITE" id="PS00166">
    <property type="entry name" value="ENOYL_COA_HYDRATASE"/>
    <property type="match status" value="1"/>
</dbReference>
<organism evidence="5 6">
    <name type="scientific">Pigmentiphaga humi</name>
    <dbReference type="NCBI Taxonomy" id="2478468"/>
    <lineage>
        <taxon>Bacteria</taxon>
        <taxon>Pseudomonadati</taxon>
        <taxon>Pseudomonadota</taxon>
        <taxon>Betaproteobacteria</taxon>
        <taxon>Burkholderiales</taxon>
        <taxon>Alcaligenaceae</taxon>
        <taxon>Pigmentiphaga</taxon>
    </lineage>
</organism>
<comment type="similarity">
    <text evidence="4">Belongs to the enoyl-CoA hydratase/isomerase family.</text>
</comment>
<reference evidence="5 6" key="1">
    <citation type="submission" date="2018-10" db="EMBL/GenBank/DDBJ databases">
        <authorList>
            <person name="Criscuolo A."/>
        </authorList>
    </citation>
    <scope>NUCLEOTIDE SEQUENCE [LARGE SCALE GENOMIC DNA]</scope>
    <source>
        <strain evidence="5">DnA1</strain>
    </source>
</reference>
<dbReference type="InterPro" id="IPR008927">
    <property type="entry name" value="6-PGluconate_DH-like_C_sf"/>
</dbReference>
<dbReference type="PANTHER" id="PTHR23309">
    <property type="entry name" value="3-HYDROXYACYL-COA DEHYROGENASE"/>
    <property type="match status" value="1"/>
</dbReference>
<dbReference type="GO" id="GO:0004300">
    <property type="term" value="F:enoyl-CoA hydratase activity"/>
    <property type="evidence" value="ECO:0007669"/>
    <property type="project" value="UniProtKB-EC"/>
</dbReference>
<dbReference type="Gene3D" id="1.10.1040.10">
    <property type="entry name" value="N-(1-d-carboxylethyl)-l-norvaline Dehydrogenase, domain 2"/>
    <property type="match status" value="1"/>
</dbReference>
<keyword evidence="6" id="KW-1185">Reference proteome</keyword>
<evidence type="ECO:0000256" key="3">
    <source>
        <dbReference type="ARBA" id="ARBA00023268"/>
    </source>
</evidence>
<dbReference type="RefSeq" id="WP_124077309.1">
    <property type="nucleotide sequence ID" value="NZ_UWPJ01000005.1"/>
</dbReference>
<dbReference type="Gene3D" id="3.90.226.10">
    <property type="entry name" value="2-enoyl-CoA Hydratase, Chain A, domain 1"/>
    <property type="match status" value="1"/>
</dbReference>
<dbReference type="Proteomes" id="UP000277294">
    <property type="component" value="Unassembled WGS sequence"/>
</dbReference>
<dbReference type="GO" id="GO:0016853">
    <property type="term" value="F:isomerase activity"/>
    <property type="evidence" value="ECO:0007669"/>
    <property type="project" value="UniProtKB-KW"/>
</dbReference>
<keyword evidence="1" id="KW-0413">Isomerase</keyword>
<dbReference type="AlphaFoldDB" id="A0A3P4AVJ7"/>
<evidence type="ECO:0000313" key="5">
    <source>
        <dbReference type="EMBL" id="VCU68074.1"/>
    </source>
</evidence>
<dbReference type="SUPFAM" id="SSF52096">
    <property type="entry name" value="ClpP/crotonase"/>
    <property type="match status" value="1"/>
</dbReference>
<dbReference type="InterPro" id="IPR018376">
    <property type="entry name" value="Enoyl-CoA_hyd/isom_CS"/>
</dbReference>
<gene>
    <name evidence="5" type="primary">fadB_1</name>
    <name evidence="5" type="ORF">PIGHUM_00121</name>
</gene>
<evidence type="ECO:0000256" key="4">
    <source>
        <dbReference type="RuleBase" id="RU003707"/>
    </source>
</evidence>
<dbReference type="InterPro" id="IPR029045">
    <property type="entry name" value="ClpP/crotonase-like_dom_sf"/>
</dbReference>
<dbReference type="InterPro" id="IPR013328">
    <property type="entry name" value="6PGD_dom2"/>
</dbReference>
<evidence type="ECO:0000256" key="2">
    <source>
        <dbReference type="ARBA" id="ARBA00023239"/>
    </source>
</evidence>
<evidence type="ECO:0000313" key="6">
    <source>
        <dbReference type="Proteomes" id="UP000277294"/>
    </source>
</evidence>
<evidence type="ECO:0000256" key="1">
    <source>
        <dbReference type="ARBA" id="ARBA00023235"/>
    </source>
</evidence>
<dbReference type="Pfam" id="PF00378">
    <property type="entry name" value="ECH_1"/>
    <property type="match status" value="1"/>
</dbReference>
<dbReference type="PANTHER" id="PTHR23309:SF49">
    <property type="entry name" value="PEROXISOMAL BIFUNCTIONAL ENZYME"/>
    <property type="match status" value="1"/>
</dbReference>
<keyword evidence="3" id="KW-0511">Multifunctional enzyme</keyword>
<dbReference type="EMBL" id="UWPJ01000005">
    <property type="protein sequence ID" value="VCU68074.1"/>
    <property type="molecule type" value="Genomic_DNA"/>
</dbReference>
<sequence>MQSPFVHFIVSGDVAILGIDHPPVNALGAAQRAALDQALSRAEQDRGIAAVVIAGCGRMFSGGGDIREIGRPDAPGTVGMAALARRVETFSKPVVAALHGRCIGGGVLLSMACHARVGAGDSVLMLPELNLGLVPGAGGTQRLPRLVGLENALDMVIRAQAWDAPTARERGLLDEIAASGEGEDAPAMLAASPVAAACRRARAIAAGVLPWRRTAQLAVAPARDGLREQYCRVAAACFPERQAGGEAVDLILAAARLAFEDGMQAERECFARLAGGSQAQSLIHLFFAERALAKADDAPGPDARRAIAARFLQAADDTRPPFARWVGIARSCLAEGLATRAEFIDAIAVKDCGFPALHGGPLHYAGQH</sequence>
<proteinExistence type="inferred from homology"/>
<name>A0A3P4AVJ7_9BURK</name>
<dbReference type="SUPFAM" id="SSF48179">
    <property type="entry name" value="6-phosphogluconate dehydrogenase C-terminal domain-like"/>
    <property type="match status" value="1"/>
</dbReference>
<dbReference type="InterPro" id="IPR001753">
    <property type="entry name" value="Enoyl-CoA_hydra/iso"/>
</dbReference>
<keyword evidence="2 5" id="KW-0456">Lyase</keyword>
<dbReference type="EC" id="4.2.1.17" evidence="5"/>
<protein>
    <submittedName>
        <fullName evidence="5">Putative enoyl-CoA hydratase</fullName>
        <ecNumber evidence="5">4.2.1.17</ecNumber>
    </submittedName>
</protein>